<dbReference type="GO" id="GO:0007169">
    <property type="term" value="P:cell surface receptor protein tyrosine kinase signaling pathway"/>
    <property type="evidence" value="ECO:0007669"/>
    <property type="project" value="TreeGrafter"/>
</dbReference>
<dbReference type="SUPFAM" id="SSF47769">
    <property type="entry name" value="SAM/Pointed domain"/>
    <property type="match status" value="1"/>
</dbReference>
<feature type="compositionally biased region" description="Pro residues" evidence="3">
    <location>
        <begin position="278"/>
        <end position="287"/>
    </location>
</feature>
<organism evidence="5">
    <name type="scientific">Nothobranchius rachovii</name>
    <name type="common">bluefin notho</name>
    <dbReference type="NCBI Taxonomy" id="451742"/>
    <lineage>
        <taxon>Eukaryota</taxon>
        <taxon>Metazoa</taxon>
        <taxon>Chordata</taxon>
        <taxon>Craniata</taxon>
        <taxon>Vertebrata</taxon>
        <taxon>Euteleostomi</taxon>
        <taxon>Actinopterygii</taxon>
        <taxon>Neopterygii</taxon>
        <taxon>Teleostei</taxon>
        <taxon>Neoteleostei</taxon>
        <taxon>Acanthomorphata</taxon>
        <taxon>Ovalentaria</taxon>
        <taxon>Atherinomorphae</taxon>
        <taxon>Cyprinodontiformes</taxon>
        <taxon>Nothobranchiidae</taxon>
        <taxon>Nothobranchius</taxon>
    </lineage>
</organism>
<feature type="domain" description="SH2" evidence="4">
    <location>
        <begin position="379"/>
        <end position="487"/>
    </location>
</feature>
<accession>A0A1A8RH65</accession>
<gene>
    <name evidence="5" type="primary">LCP2</name>
</gene>
<dbReference type="SMART" id="SM00252">
    <property type="entry name" value="SH2"/>
    <property type="match status" value="1"/>
</dbReference>
<feature type="region of interest" description="Disordered" evidence="3">
    <location>
        <begin position="65"/>
        <end position="351"/>
    </location>
</feature>
<dbReference type="GO" id="GO:0035556">
    <property type="term" value="P:intracellular signal transduction"/>
    <property type="evidence" value="ECO:0007669"/>
    <property type="project" value="TreeGrafter"/>
</dbReference>
<dbReference type="InterPro" id="IPR036860">
    <property type="entry name" value="SH2_dom_sf"/>
</dbReference>
<reference evidence="5" key="1">
    <citation type="submission" date="2016-05" db="EMBL/GenBank/DDBJ databases">
        <authorList>
            <person name="Lavstsen T."/>
            <person name="Jespersen J.S."/>
        </authorList>
    </citation>
    <scope>NUCLEOTIDE SEQUENCE</scope>
    <source>
        <tissue evidence="5">Brain</tissue>
    </source>
</reference>
<dbReference type="EMBL" id="HAEH01016482">
    <property type="protein sequence ID" value="SBS04609.1"/>
    <property type="molecule type" value="Transcribed_RNA"/>
</dbReference>
<evidence type="ECO:0000313" key="5">
    <source>
        <dbReference type="EMBL" id="SBS04609.1"/>
    </source>
</evidence>
<dbReference type="Pfam" id="PF00017">
    <property type="entry name" value="SH2"/>
    <property type="match status" value="1"/>
</dbReference>
<dbReference type="Gene3D" id="1.10.150.50">
    <property type="entry name" value="Transcription Factor, Ets-1"/>
    <property type="match status" value="1"/>
</dbReference>
<evidence type="ECO:0000256" key="2">
    <source>
        <dbReference type="PROSITE-ProRule" id="PRU00191"/>
    </source>
</evidence>
<feature type="compositionally biased region" description="Basic and acidic residues" evidence="3">
    <location>
        <begin position="162"/>
        <end position="175"/>
    </location>
</feature>
<proteinExistence type="predicted"/>
<dbReference type="SUPFAM" id="SSF55550">
    <property type="entry name" value="SH2 domain"/>
    <property type="match status" value="1"/>
</dbReference>
<dbReference type="InterPro" id="IPR051751">
    <property type="entry name" value="Immunoreceptor_sig_adapters"/>
</dbReference>
<dbReference type="AlphaFoldDB" id="A0A1A8RH65"/>
<dbReference type="InterPro" id="IPR000980">
    <property type="entry name" value="SH2"/>
</dbReference>
<name>A0A1A8RH65_9TELE</name>
<evidence type="ECO:0000256" key="3">
    <source>
        <dbReference type="SAM" id="MobiDB-lite"/>
    </source>
</evidence>
<feature type="compositionally biased region" description="Acidic residues" evidence="3">
    <location>
        <begin position="103"/>
        <end position="114"/>
    </location>
</feature>
<dbReference type="FunFam" id="3.30.505.10:FF:000016">
    <property type="entry name" value="B-cell linker protein isoform 2"/>
    <property type="match status" value="1"/>
</dbReference>
<sequence>MSLPYKSEVMGWSAQQLAEYLRKMNVPGCDDVVLRNSISGSKFVNLSDNDLQKFPKLQAPMISRIRNDISKNNEKKPLFGKKPMPKSHEPVSQPEASTGGGWDDNEFDEDDDYESPYSDDGSNEGDYESPTEDSIGDYEPPPIEPSEDLNLCPSQPIGDGDYIDRIDNRPDRIDNRPPPVVCPRPFVSTKSTLKPPIPGDLSSRRDSSPLRKFPPEPPKVLRDIKPGRGSRSLTGNMNLIERKPRPPDYGAEPHSSLQDRLSTHILRSQPDASDLPTKPKPPGPPPFSINRSNSSAWAPHSRADGPPELPQGKVHKNHTFPLHKNLPPRPEIPGVHPYQADSYRPEHSSASLPPTLPSGFERLTHPAAATSTVDLDSRWYVGKVTRGQAEDCLKQVHKDGAYLVRDSTKQQSNQPFTLMVFYQDKVFNIQIRQQNQQFQLGTGLKAQECFPSVCDIISHYSQSPLVLIDAKNRSSSHQNQCLLSDPAGYYMKRQNWS</sequence>
<feature type="compositionally biased region" description="Basic and acidic residues" evidence="3">
    <location>
        <begin position="65"/>
        <end position="77"/>
    </location>
</feature>
<feature type="compositionally biased region" description="Acidic residues" evidence="3">
    <location>
        <begin position="121"/>
        <end position="136"/>
    </location>
</feature>
<dbReference type="Gene3D" id="3.30.505.10">
    <property type="entry name" value="SH2 domain"/>
    <property type="match status" value="1"/>
</dbReference>
<evidence type="ECO:0000259" key="4">
    <source>
        <dbReference type="PROSITE" id="PS50001"/>
    </source>
</evidence>
<dbReference type="PROSITE" id="PS50001">
    <property type="entry name" value="SH2"/>
    <property type="match status" value="1"/>
</dbReference>
<dbReference type="InterPro" id="IPR013761">
    <property type="entry name" value="SAM/pointed_sf"/>
</dbReference>
<dbReference type="GO" id="GO:0005737">
    <property type="term" value="C:cytoplasm"/>
    <property type="evidence" value="ECO:0007669"/>
    <property type="project" value="UniProtKB-ARBA"/>
</dbReference>
<dbReference type="PANTHER" id="PTHR14098:SF1">
    <property type="entry name" value="LYMPHOCYTE CYTOSOLIC PROTEIN 2"/>
    <property type="match status" value="1"/>
</dbReference>
<protein>
    <submittedName>
        <fullName evidence="5">Lymphocyte cytosolic protein 2 (SH2 domain containing leukocyte protein of 76kDa)</fullName>
    </submittedName>
</protein>
<reference evidence="5" key="2">
    <citation type="submission" date="2016-06" db="EMBL/GenBank/DDBJ databases">
        <title>The genome of a short-lived fish provides insights into sex chromosome evolution and the genetic control of aging.</title>
        <authorList>
            <person name="Reichwald K."/>
            <person name="Felder M."/>
            <person name="Petzold A."/>
            <person name="Koch P."/>
            <person name="Groth M."/>
            <person name="Platzer M."/>
        </authorList>
    </citation>
    <scope>NUCLEOTIDE SEQUENCE</scope>
    <source>
        <tissue evidence="5">Brain</tissue>
    </source>
</reference>
<dbReference type="PANTHER" id="PTHR14098">
    <property type="entry name" value="SH2 DOMAIN CONTAINING PROTEIN"/>
    <property type="match status" value="1"/>
</dbReference>
<dbReference type="PRINTS" id="PR00401">
    <property type="entry name" value="SH2DOMAIN"/>
</dbReference>
<keyword evidence="1 2" id="KW-0727">SH2 domain</keyword>
<evidence type="ECO:0000256" key="1">
    <source>
        <dbReference type="ARBA" id="ARBA00022999"/>
    </source>
</evidence>